<gene>
    <name evidence="2" type="ORF">DM860_011693</name>
</gene>
<dbReference type="PANTHER" id="PTHR31672:SF13">
    <property type="entry name" value="F-BOX PROTEIN CPR30-LIKE"/>
    <property type="match status" value="1"/>
</dbReference>
<evidence type="ECO:0000259" key="1">
    <source>
        <dbReference type="Pfam" id="PF08268"/>
    </source>
</evidence>
<dbReference type="PANTHER" id="PTHR31672">
    <property type="entry name" value="BNACNNG10540D PROTEIN"/>
    <property type="match status" value="1"/>
</dbReference>
<dbReference type="AlphaFoldDB" id="A0A328DFZ9"/>
<dbReference type="InterPro" id="IPR013187">
    <property type="entry name" value="F-box-assoc_dom_typ3"/>
</dbReference>
<comment type="caution">
    <text evidence="2">The sequence shown here is derived from an EMBL/GenBank/DDBJ whole genome shotgun (WGS) entry which is preliminary data.</text>
</comment>
<organism evidence="2 3">
    <name type="scientific">Cuscuta australis</name>
    <dbReference type="NCBI Taxonomy" id="267555"/>
    <lineage>
        <taxon>Eukaryota</taxon>
        <taxon>Viridiplantae</taxon>
        <taxon>Streptophyta</taxon>
        <taxon>Embryophyta</taxon>
        <taxon>Tracheophyta</taxon>
        <taxon>Spermatophyta</taxon>
        <taxon>Magnoliopsida</taxon>
        <taxon>eudicotyledons</taxon>
        <taxon>Gunneridae</taxon>
        <taxon>Pentapetalae</taxon>
        <taxon>asterids</taxon>
        <taxon>lamiids</taxon>
        <taxon>Solanales</taxon>
        <taxon>Convolvulaceae</taxon>
        <taxon>Cuscuteae</taxon>
        <taxon>Cuscuta</taxon>
        <taxon>Cuscuta subgen. Grammica</taxon>
        <taxon>Cuscuta sect. Cleistogrammica</taxon>
    </lineage>
</organism>
<feature type="domain" description="F-box associated beta-propeller type 3" evidence="1">
    <location>
        <begin position="14"/>
        <end position="279"/>
    </location>
</feature>
<keyword evidence="3" id="KW-1185">Reference proteome</keyword>
<name>A0A328DFZ9_9ASTE</name>
<proteinExistence type="predicted"/>
<accession>A0A328DFZ9</accession>
<evidence type="ECO:0000313" key="3">
    <source>
        <dbReference type="Proteomes" id="UP000249390"/>
    </source>
</evidence>
<dbReference type="InterPro" id="IPR017451">
    <property type="entry name" value="F-box-assoc_interact_dom"/>
</dbReference>
<dbReference type="Proteomes" id="UP000249390">
    <property type="component" value="Unassembled WGS sequence"/>
</dbReference>
<protein>
    <recommendedName>
        <fullName evidence="1">F-box associated beta-propeller type 3 domain-containing protein</fullName>
    </recommendedName>
</protein>
<sequence length="312" mass="34719">MKQSSLKSVMSSPVTEAFEVHYPLSSIPYNLVWFAGSCNGLVCIAIEERAMFIWNPATRKIKNLPDAGIELKAMFHFVYGFGYDELNDDYKVVGVFSTFRSSGYGETEVMLYSLRNDSWRIIGDCKGGVLSNGPGKFVNGKIHWAMYPDYDSDTGSLEIFSLDLSKGAFGKVGKPDYGERPSELTLGVLCGDLCVMCQYEKYQLDVWVMREYGVVESWTKIVAIPPTDEYPLYQSYSSPLLGIANNGEVGLVSGYSNIVVYDPKTQALRYPEITNFGDILEAETYVESLVSPISTDGEASRERPAVVKRAMD</sequence>
<dbReference type="InterPro" id="IPR050796">
    <property type="entry name" value="SCF_F-box_component"/>
</dbReference>
<reference evidence="2 3" key="1">
    <citation type="submission" date="2018-06" db="EMBL/GenBank/DDBJ databases">
        <title>The Genome of Cuscuta australis (Dodder) Provides Insight into the Evolution of Plant Parasitism.</title>
        <authorList>
            <person name="Liu H."/>
        </authorList>
    </citation>
    <scope>NUCLEOTIDE SEQUENCE [LARGE SCALE GENOMIC DNA]</scope>
    <source>
        <strain evidence="3">cv. Yunnan</strain>
        <tissue evidence="2">Vines</tissue>
    </source>
</reference>
<dbReference type="EMBL" id="NQVE01000143">
    <property type="protein sequence ID" value="RAL44416.1"/>
    <property type="molecule type" value="Genomic_DNA"/>
</dbReference>
<dbReference type="NCBIfam" id="TIGR01640">
    <property type="entry name" value="F_box_assoc_1"/>
    <property type="match status" value="1"/>
</dbReference>
<evidence type="ECO:0000313" key="2">
    <source>
        <dbReference type="EMBL" id="RAL44416.1"/>
    </source>
</evidence>
<dbReference type="Pfam" id="PF08268">
    <property type="entry name" value="FBA_3"/>
    <property type="match status" value="1"/>
</dbReference>